<dbReference type="Proteomes" id="UP001459277">
    <property type="component" value="Unassembled WGS sequence"/>
</dbReference>
<sequence>MDENAYVIAIAIDVCPARQLQTRNGSSMIQEVILIGQLLKPIILTMWDQFVTNESAAIAQTITTRPIIMAIRLKVVSHNGLFLSTRSSSSFIIDPRIPEATALQTWMESKILKALSSFPLIRNFSSK</sequence>
<organism evidence="1 2">
    <name type="scientific">Lithocarpus litseifolius</name>
    <dbReference type="NCBI Taxonomy" id="425828"/>
    <lineage>
        <taxon>Eukaryota</taxon>
        <taxon>Viridiplantae</taxon>
        <taxon>Streptophyta</taxon>
        <taxon>Embryophyta</taxon>
        <taxon>Tracheophyta</taxon>
        <taxon>Spermatophyta</taxon>
        <taxon>Magnoliopsida</taxon>
        <taxon>eudicotyledons</taxon>
        <taxon>Gunneridae</taxon>
        <taxon>Pentapetalae</taxon>
        <taxon>rosids</taxon>
        <taxon>fabids</taxon>
        <taxon>Fagales</taxon>
        <taxon>Fagaceae</taxon>
        <taxon>Lithocarpus</taxon>
    </lineage>
</organism>
<dbReference type="AlphaFoldDB" id="A0AAW2CNK2"/>
<keyword evidence="2" id="KW-1185">Reference proteome</keyword>
<dbReference type="InterPro" id="IPR012340">
    <property type="entry name" value="NA-bd_OB-fold"/>
</dbReference>
<gene>
    <name evidence="1" type="ORF">SO802_017887</name>
</gene>
<protein>
    <submittedName>
        <fullName evidence="1">Uncharacterized protein</fullName>
    </submittedName>
</protein>
<comment type="caution">
    <text evidence="1">The sequence shown here is derived from an EMBL/GenBank/DDBJ whole genome shotgun (WGS) entry which is preliminary data.</text>
</comment>
<proteinExistence type="predicted"/>
<reference evidence="1 2" key="1">
    <citation type="submission" date="2024-01" db="EMBL/GenBank/DDBJ databases">
        <title>A telomere-to-telomere, gap-free genome of sweet tea (Lithocarpus litseifolius).</title>
        <authorList>
            <person name="Zhou J."/>
        </authorList>
    </citation>
    <scope>NUCLEOTIDE SEQUENCE [LARGE SCALE GENOMIC DNA]</scope>
    <source>
        <strain evidence="1">Zhou-2022a</strain>
        <tissue evidence="1">Leaf</tissue>
    </source>
</reference>
<name>A0AAW2CNK2_9ROSI</name>
<dbReference type="EMBL" id="JAZDWU010000006">
    <property type="protein sequence ID" value="KAK9998284.1"/>
    <property type="molecule type" value="Genomic_DNA"/>
</dbReference>
<dbReference type="SUPFAM" id="SSF50249">
    <property type="entry name" value="Nucleic acid-binding proteins"/>
    <property type="match status" value="1"/>
</dbReference>
<dbReference type="Gene3D" id="2.40.50.140">
    <property type="entry name" value="Nucleic acid-binding proteins"/>
    <property type="match status" value="1"/>
</dbReference>
<evidence type="ECO:0000313" key="2">
    <source>
        <dbReference type="Proteomes" id="UP001459277"/>
    </source>
</evidence>
<accession>A0AAW2CNK2</accession>
<evidence type="ECO:0000313" key="1">
    <source>
        <dbReference type="EMBL" id="KAK9998284.1"/>
    </source>
</evidence>